<evidence type="ECO:0000256" key="2">
    <source>
        <dbReference type="ARBA" id="ARBA00022448"/>
    </source>
</evidence>
<dbReference type="InterPro" id="IPR022357">
    <property type="entry name" value="MIP_CS"/>
</dbReference>
<comment type="subcellular location">
    <subcellularLocation>
        <location evidence="1">Membrane</location>
        <topology evidence="1">Multi-pass membrane protein</topology>
    </subcellularLocation>
</comment>
<proteinExistence type="inferred from homology"/>
<evidence type="ECO:0000313" key="9">
    <source>
        <dbReference type="Proteomes" id="UP000803884"/>
    </source>
</evidence>
<evidence type="ECO:0000256" key="1">
    <source>
        <dbReference type="ARBA" id="ARBA00004141"/>
    </source>
</evidence>
<evidence type="ECO:0000256" key="5">
    <source>
        <dbReference type="ARBA" id="ARBA00023136"/>
    </source>
</evidence>
<dbReference type="InterPro" id="IPR000425">
    <property type="entry name" value="MIP"/>
</dbReference>
<reference evidence="8 9" key="1">
    <citation type="journal article" date="2020" name="Microbiol. Resour. Announc.">
        <title>Draft Genome Sequence of a Cladosporium Species Isolated from the Mesophotic Ascidian Didemnum maculosum.</title>
        <authorList>
            <person name="Gioti A."/>
            <person name="Siaperas R."/>
            <person name="Nikolaivits E."/>
            <person name="Le Goff G."/>
            <person name="Ouazzani J."/>
            <person name="Kotoulas G."/>
            <person name="Topakas E."/>
        </authorList>
    </citation>
    <scope>NUCLEOTIDE SEQUENCE [LARGE SCALE GENOMIC DNA]</scope>
    <source>
        <strain evidence="8 9">TM138-S3</strain>
    </source>
</reference>
<feature type="transmembrane region" description="Helical" evidence="7">
    <location>
        <begin position="250"/>
        <end position="270"/>
    </location>
</feature>
<dbReference type="Proteomes" id="UP000803884">
    <property type="component" value="Unassembled WGS sequence"/>
</dbReference>
<dbReference type="InterPro" id="IPR023271">
    <property type="entry name" value="Aquaporin-like"/>
</dbReference>
<dbReference type="PRINTS" id="PR00783">
    <property type="entry name" value="MINTRINSICP"/>
</dbReference>
<evidence type="ECO:0000256" key="3">
    <source>
        <dbReference type="ARBA" id="ARBA00022692"/>
    </source>
</evidence>
<dbReference type="EMBL" id="JAAQHG020000013">
    <property type="protein sequence ID" value="KAL1586763.1"/>
    <property type="molecule type" value="Genomic_DNA"/>
</dbReference>
<dbReference type="GeneID" id="96005979"/>
<evidence type="ECO:0000256" key="4">
    <source>
        <dbReference type="ARBA" id="ARBA00022989"/>
    </source>
</evidence>
<feature type="transmembrane region" description="Helical" evidence="7">
    <location>
        <begin position="117"/>
        <end position="139"/>
    </location>
</feature>
<dbReference type="Pfam" id="PF00230">
    <property type="entry name" value="MIP"/>
    <property type="match status" value="1"/>
</dbReference>
<name>A0AB34KNQ6_9PEZI</name>
<organism evidence="8 9">
    <name type="scientific">Cladosporium halotolerans</name>
    <dbReference type="NCBI Taxonomy" id="1052096"/>
    <lineage>
        <taxon>Eukaryota</taxon>
        <taxon>Fungi</taxon>
        <taxon>Dikarya</taxon>
        <taxon>Ascomycota</taxon>
        <taxon>Pezizomycotina</taxon>
        <taxon>Dothideomycetes</taxon>
        <taxon>Dothideomycetidae</taxon>
        <taxon>Cladosporiales</taxon>
        <taxon>Cladosporiaceae</taxon>
        <taxon>Cladosporium</taxon>
    </lineage>
</organism>
<dbReference type="PROSITE" id="PS00221">
    <property type="entry name" value="MIP"/>
    <property type="match status" value="1"/>
</dbReference>
<comment type="similarity">
    <text evidence="6">Belongs to the MIP/aquaporin (TC 1.A.8) family.</text>
</comment>
<comment type="caution">
    <text evidence="8">The sequence shown here is derived from an EMBL/GenBank/DDBJ whole genome shotgun (WGS) entry which is preliminary data.</text>
</comment>
<feature type="transmembrane region" description="Helical" evidence="7">
    <location>
        <begin position="329"/>
        <end position="349"/>
    </location>
</feature>
<dbReference type="SUPFAM" id="SSF81338">
    <property type="entry name" value="Aquaporin-like"/>
    <property type="match status" value="1"/>
</dbReference>
<dbReference type="GO" id="GO:0015267">
    <property type="term" value="F:channel activity"/>
    <property type="evidence" value="ECO:0007669"/>
    <property type="project" value="InterPro"/>
</dbReference>
<dbReference type="GO" id="GO:0016020">
    <property type="term" value="C:membrane"/>
    <property type="evidence" value="ECO:0007669"/>
    <property type="project" value="UniProtKB-SubCell"/>
</dbReference>
<sequence length="369" mass="38283">MSSDVARKALTSSFVTADTASHLVQPQPKQVGSEVTLPVNSIQAMPTPTFDVADDPAAFARDRRATAVSELPFAGRIGGNQEFTVSDDSEKTREILEKQPDAAPLSSLRASLNPAGFLILANYRAAVIEGFATCLLVFASGAASSGLATSNASTLAISAYAALTNAVSLSLFVFAAAPASGGHLNPSITMATFFAGLSTLPRSVVYIAAQCTGAIVGGYWLKLGLGEGFFPTGAIPGCTVDAAQVSPGQLFVLEYMFALALTFLAFGVGLDPRQGRVFGPALSPVLVGATLGFATLASSAAKLGYTGVSFNPARCLGLMVAKGEMQYHYIHWLGPLTASMVNGLLYHFAPPYMRNKSLAEAARASARLA</sequence>
<keyword evidence="4 7" id="KW-1133">Transmembrane helix</keyword>
<evidence type="ECO:0008006" key="10">
    <source>
        <dbReference type="Google" id="ProtNLM"/>
    </source>
</evidence>
<accession>A0AB34KNQ6</accession>
<dbReference type="PANTHER" id="PTHR47002">
    <property type="entry name" value="AQUAPORIN-LIKE"/>
    <property type="match status" value="1"/>
</dbReference>
<dbReference type="RefSeq" id="XP_069229868.1">
    <property type="nucleotide sequence ID" value="XM_069373141.1"/>
</dbReference>
<feature type="transmembrane region" description="Helical" evidence="7">
    <location>
        <begin position="159"/>
        <end position="182"/>
    </location>
</feature>
<evidence type="ECO:0000256" key="7">
    <source>
        <dbReference type="SAM" id="Phobius"/>
    </source>
</evidence>
<dbReference type="AlphaFoldDB" id="A0AB34KNQ6"/>
<dbReference type="Gene3D" id="1.20.1080.10">
    <property type="entry name" value="Glycerol uptake facilitator protein"/>
    <property type="match status" value="1"/>
</dbReference>
<keyword evidence="3 6" id="KW-0812">Transmembrane</keyword>
<protein>
    <recommendedName>
        <fullName evidence="10">Aquaporin-like protein</fullName>
    </recommendedName>
</protein>
<gene>
    <name evidence="8" type="ORF">WHR41_04535</name>
</gene>
<evidence type="ECO:0000256" key="6">
    <source>
        <dbReference type="RuleBase" id="RU000477"/>
    </source>
</evidence>
<dbReference type="PANTHER" id="PTHR47002:SF2">
    <property type="entry name" value="AQUAPORIN AQPAE.A-LIKE"/>
    <property type="match status" value="1"/>
</dbReference>
<keyword evidence="2 6" id="KW-0813">Transport</keyword>
<feature type="transmembrane region" description="Helical" evidence="7">
    <location>
        <begin position="282"/>
        <end position="301"/>
    </location>
</feature>
<keyword evidence="5 7" id="KW-0472">Membrane</keyword>
<evidence type="ECO:0000313" key="8">
    <source>
        <dbReference type="EMBL" id="KAL1586763.1"/>
    </source>
</evidence>
<keyword evidence="9" id="KW-1185">Reference proteome</keyword>